<dbReference type="InterPro" id="IPR027417">
    <property type="entry name" value="P-loop_NTPase"/>
</dbReference>
<organism evidence="2 3">
    <name type="scientific">Tritonibacter litoralis</name>
    <dbReference type="NCBI Taxonomy" id="2662264"/>
    <lineage>
        <taxon>Bacteria</taxon>
        <taxon>Pseudomonadati</taxon>
        <taxon>Pseudomonadota</taxon>
        <taxon>Alphaproteobacteria</taxon>
        <taxon>Rhodobacterales</taxon>
        <taxon>Paracoccaceae</taxon>
        <taxon>Tritonibacter</taxon>
    </lineage>
</organism>
<dbReference type="Proteomes" id="UP000444174">
    <property type="component" value="Unassembled WGS sequence"/>
</dbReference>
<dbReference type="Gene3D" id="3.40.50.300">
    <property type="entry name" value="P-loop containing nucleotide triphosphate hydrolases"/>
    <property type="match status" value="1"/>
</dbReference>
<evidence type="ECO:0000313" key="3">
    <source>
        <dbReference type="Proteomes" id="UP000444174"/>
    </source>
</evidence>
<feature type="domain" description="Phosphoribulokinase/uridine kinase" evidence="1">
    <location>
        <begin position="17"/>
        <end position="153"/>
    </location>
</feature>
<dbReference type="InterPro" id="IPR006083">
    <property type="entry name" value="PRK/URK"/>
</dbReference>
<dbReference type="GO" id="GO:0016301">
    <property type="term" value="F:kinase activity"/>
    <property type="evidence" value="ECO:0007669"/>
    <property type="project" value="UniProtKB-KW"/>
</dbReference>
<accession>A0A843YFH6</accession>
<keyword evidence="3" id="KW-1185">Reference proteome</keyword>
<dbReference type="EMBL" id="WIBF01000010">
    <property type="protein sequence ID" value="MQQ09846.1"/>
    <property type="molecule type" value="Genomic_DNA"/>
</dbReference>
<protein>
    <submittedName>
        <fullName evidence="2">Nucleoside/nucleotide kinase family protein</fullName>
    </submittedName>
</protein>
<dbReference type="GO" id="GO:0005524">
    <property type="term" value="F:ATP binding"/>
    <property type="evidence" value="ECO:0007669"/>
    <property type="project" value="InterPro"/>
</dbReference>
<name>A0A843YFH6_9RHOB</name>
<dbReference type="AlphaFoldDB" id="A0A843YFH6"/>
<sequence>MLPQVLTASRAGRRRLVALVGPPASGKSTLAGMVAEQLTAAGTKTVVVPMDGFHLDNSLLYAQGLLPRKGAPETFDVGGLLRVVSALAETDTVYFPKFDRNSDIAVAGAGVVSQTCDTVIVEGNYLLFDAFGWRDLQAYWDFSIQLDVPLPVLRDRLIDRWLSHGLTHDQAIDRAEQNDLRNAERIVASALEADVTVSC</sequence>
<evidence type="ECO:0000313" key="2">
    <source>
        <dbReference type="EMBL" id="MQQ09846.1"/>
    </source>
</evidence>
<keyword evidence="2" id="KW-0808">Transferase</keyword>
<dbReference type="SUPFAM" id="SSF52540">
    <property type="entry name" value="P-loop containing nucleoside triphosphate hydrolases"/>
    <property type="match status" value="1"/>
</dbReference>
<gene>
    <name evidence="2" type="ORF">GFB49_15375</name>
</gene>
<dbReference type="PANTHER" id="PTHR10285">
    <property type="entry name" value="URIDINE KINASE"/>
    <property type="match status" value="1"/>
</dbReference>
<reference evidence="2 3" key="1">
    <citation type="submission" date="2019-10" db="EMBL/GenBank/DDBJ databases">
        <title>Epibacterium sp. nov., isolated from seawater.</title>
        <authorList>
            <person name="Zhang X."/>
            <person name="Li N."/>
        </authorList>
    </citation>
    <scope>NUCLEOTIDE SEQUENCE [LARGE SCALE GENOMIC DNA]</scope>
    <source>
        <strain evidence="2 3">SM1979</strain>
    </source>
</reference>
<dbReference type="Pfam" id="PF00485">
    <property type="entry name" value="PRK"/>
    <property type="match status" value="1"/>
</dbReference>
<comment type="caution">
    <text evidence="2">The sequence shown here is derived from an EMBL/GenBank/DDBJ whole genome shotgun (WGS) entry which is preliminary data.</text>
</comment>
<proteinExistence type="predicted"/>
<evidence type="ECO:0000259" key="1">
    <source>
        <dbReference type="Pfam" id="PF00485"/>
    </source>
</evidence>
<keyword evidence="2" id="KW-0418">Kinase</keyword>